<accession>B1ZR74</accession>
<protein>
    <recommendedName>
        <fullName evidence="1">C4-type zinc ribbon domain-containing protein</fullName>
    </recommendedName>
</protein>
<evidence type="ECO:0000313" key="3">
    <source>
        <dbReference type="Proteomes" id="UP000007013"/>
    </source>
</evidence>
<sequence length="122" mass="13446">MLEAQPTLMQKAQNQVTRRTVLKRLEEKVPAPVLSHYLRMVDQGRKGATVVRNGVCSGCHLRVASGIVAALARQTDLHLCDNCGAYLMLAPEEMPQSHAAEPAPEPVAVKTRKPRVRRVVEV</sequence>
<dbReference type="AlphaFoldDB" id="B1ZR74"/>
<dbReference type="Gene3D" id="1.10.287.1490">
    <property type="match status" value="1"/>
</dbReference>
<dbReference type="eggNOG" id="COG1579">
    <property type="taxonomic scope" value="Bacteria"/>
</dbReference>
<dbReference type="KEGG" id="ote:Oter_1279"/>
<feature type="domain" description="C4-type zinc ribbon" evidence="1">
    <location>
        <begin position="55"/>
        <end position="87"/>
    </location>
</feature>
<organism evidence="2 3">
    <name type="scientific">Opitutus terrae (strain DSM 11246 / JCM 15787 / PB90-1)</name>
    <dbReference type="NCBI Taxonomy" id="452637"/>
    <lineage>
        <taxon>Bacteria</taxon>
        <taxon>Pseudomonadati</taxon>
        <taxon>Verrucomicrobiota</taxon>
        <taxon>Opitutia</taxon>
        <taxon>Opitutales</taxon>
        <taxon>Opitutaceae</taxon>
        <taxon>Opitutus</taxon>
    </lineage>
</organism>
<dbReference type="InterPro" id="IPR003743">
    <property type="entry name" value="Zf-RING_7"/>
</dbReference>
<gene>
    <name evidence="2" type="ordered locus">Oter_1279</name>
</gene>
<name>B1ZR74_OPITP</name>
<evidence type="ECO:0000259" key="1">
    <source>
        <dbReference type="Pfam" id="PF02591"/>
    </source>
</evidence>
<dbReference type="Proteomes" id="UP000007013">
    <property type="component" value="Chromosome"/>
</dbReference>
<keyword evidence="3" id="KW-1185">Reference proteome</keyword>
<reference evidence="2 3" key="1">
    <citation type="journal article" date="2011" name="J. Bacteriol.">
        <title>Genome sequence of the verrucomicrobium Opitutus terrae PB90-1, an abundant inhabitant of rice paddy soil ecosystems.</title>
        <authorList>
            <person name="van Passel M.W."/>
            <person name="Kant R."/>
            <person name="Palva A."/>
            <person name="Copeland A."/>
            <person name="Lucas S."/>
            <person name="Lapidus A."/>
            <person name="Glavina del Rio T."/>
            <person name="Pitluck S."/>
            <person name="Goltsman E."/>
            <person name="Clum A."/>
            <person name="Sun H."/>
            <person name="Schmutz J."/>
            <person name="Larimer F.W."/>
            <person name="Land M.L."/>
            <person name="Hauser L."/>
            <person name="Kyrpides N."/>
            <person name="Mikhailova N."/>
            <person name="Richardson P.P."/>
            <person name="Janssen P.H."/>
            <person name="de Vos W.M."/>
            <person name="Smidt H."/>
        </authorList>
    </citation>
    <scope>NUCLEOTIDE SEQUENCE [LARGE SCALE GENOMIC DNA]</scope>
    <source>
        <strain evidence="3">DSM 11246 / JCM 15787 / PB90-1</strain>
    </source>
</reference>
<evidence type="ECO:0000313" key="2">
    <source>
        <dbReference type="EMBL" id="ACB74564.1"/>
    </source>
</evidence>
<dbReference type="Pfam" id="PF02591">
    <property type="entry name" value="Zn_ribbon_9"/>
    <property type="match status" value="1"/>
</dbReference>
<dbReference type="EMBL" id="CP001032">
    <property type="protein sequence ID" value="ACB74564.1"/>
    <property type="molecule type" value="Genomic_DNA"/>
</dbReference>
<proteinExistence type="predicted"/>
<dbReference type="HOGENOM" id="CLU_2024376_0_0_0"/>